<dbReference type="RefSeq" id="WP_101753041.1">
    <property type="nucleotide sequence ID" value="NZ_CP025430.1"/>
</dbReference>
<accession>A0A2H5F0E5</accession>
<dbReference type="InterPro" id="IPR013785">
    <property type="entry name" value="Aldolase_TIM"/>
</dbReference>
<evidence type="ECO:0000256" key="8">
    <source>
        <dbReference type="ARBA" id="ARBA00031155"/>
    </source>
</evidence>
<proteinExistence type="inferred from homology"/>
<dbReference type="Pfam" id="PF03060">
    <property type="entry name" value="NMO"/>
    <property type="match status" value="1"/>
</dbReference>
<evidence type="ECO:0000256" key="5">
    <source>
        <dbReference type="ARBA" id="ARBA00022643"/>
    </source>
</evidence>
<evidence type="ECO:0000256" key="3">
    <source>
        <dbReference type="ARBA" id="ARBA00022575"/>
    </source>
</evidence>
<reference evidence="10 11" key="1">
    <citation type="journal article" date="2013" name="Antonie Van Leeuwenhoek">
        <title>Paracoccus zhejiangensis sp. nov., isolated from activated sludge in wastewater-treatment system.</title>
        <authorList>
            <person name="Wu Z.G."/>
            <person name="Zhang D.F."/>
            <person name="Liu Y.L."/>
            <person name="Wang F."/>
            <person name="Jiang X."/>
            <person name="Li C."/>
            <person name="Li S.P."/>
            <person name="Hong Q."/>
            <person name="Li W.J."/>
        </authorList>
    </citation>
    <scope>NUCLEOTIDE SEQUENCE [LARGE SCALE GENOMIC DNA]</scope>
    <source>
        <strain evidence="10 11">J6</strain>
    </source>
</reference>
<dbReference type="Proteomes" id="UP000234530">
    <property type="component" value="Chromosome"/>
</dbReference>
<dbReference type="PANTHER" id="PTHR42747">
    <property type="entry name" value="NITRONATE MONOOXYGENASE-RELATED"/>
    <property type="match status" value="1"/>
</dbReference>
<keyword evidence="11" id="KW-1185">Reference proteome</keyword>
<dbReference type="Gene3D" id="3.20.20.70">
    <property type="entry name" value="Aldolase class I"/>
    <property type="match status" value="1"/>
</dbReference>
<dbReference type="SUPFAM" id="SSF51412">
    <property type="entry name" value="Inosine monophosphate dehydrogenase (IMPDH)"/>
    <property type="match status" value="1"/>
</dbReference>
<dbReference type="CDD" id="cd04730">
    <property type="entry name" value="NPD_like"/>
    <property type="match status" value="1"/>
</dbReference>
<gene>
    <name evidence="10" type="ORF">CX676_13240</name>
</gene>
<evidence type="ECO:0000256" key="6">
    <source>
        <dbReference type="ARBA" id="ARBA00023002"/>
    </source>
</evidence>
<dbReference type="AlphaFoldDB" id="A0A2H5F0E5"/>
<keyword evidence="4" id="KW-0285">Flavoprotein</keyword>
<keyword evidence="5" id="KW-0288">FMN</keyword>
<name>A0A2H5F0E5_9RHOB</name>
<keyword evidence="6" id="KW-0560">Oxidoreductase</keyword>
<evidence type="ECO:0000256" key="4">
    <source>
        <dbReference type="ARBA" id="ARBA00022630"/>
    </source>
</evidence>
<evidence type="ECO:0000313" key="11">
    <source>
        <dbReference type="Proteomes" id="UP000234530"/>
    </source>
</evidence>
<dbReference type="KEGG" id="pzh:CX676_13240"/>
<comment type="similarity">
    <text evidence="2">Belongs to the nitronate monooxygenase family. NMO class I subfamily.</text>
</comment>
<evidence type="ECO:0000256" key="9">
    <source>
        <dbReference type="ARBA" id="ARBA00049401"/>
    </source>
</evidence>
<dbReference type="GO" id="GO:0009636">
    <property type="term" value="P:response to toxic substance"/>
    <property type="evidence" value="ECO:0007669"/>
    <property type="project" value="UniProtKB-KW"/>
</dbReference>
<evidence type="ECO:0000256" key="2">
    <source>
        <dbReference type="ARBA" id="ARBA00009881"/>
    </source>
</evidence>
<evidence type="ECO:0000256" key="7">
    <source>
        <dbReference type="ARBA" id="ARBA00023033"/>
    </source>
</evidence>
<keyword evidence="3" id="KW-0216">Detoxification</keyword>
<protein>
    <recommendedName>
        <fullName evidence="8">Propionate 3-nitronate monooxygenase</fullName>
    </recommendedName>
</protein>
<dbReference type="EMBL" id="CP025430">
    <property type="protein sequence ID" value="AUH65014.1"/>
    <property type="molecule type" value="Genomic_DNA"/>
</dbReference>
<dbReference type="InterPro" id="IPR004136">
    <property type="entry name" value="NMO"/>
</dbReference>
<comment type="cofactor">
    <cofactor evidence="1">
        <name>FMN</name>
        <dbReference type="ChEBI" id="CHEBI:58210"/>
    </cofactor>
</comment>
<sequence>MFEGLGTTTNVIQAPMAGVSTPALTGAVANAGGLGFVALATFTAARARQELDQTRALTDRPFGVNLFCHEPATHDPAKEARWLETLAPDFARFDATPPEELHEIYTSFRVNDEMLALLVAERPPVISFHFGLPRPDQMQALRETGAILLATATCLGDGRTVAAAGVDGIIAQGWQAGGHRGLMDPVDMAADTRLETLPLLAELRELGLPLIAAGAIMEAADRRAAMAAGAVAVQCGTAFLLSPEAATTPDHRARLTTTPTEMTRAISGRPARGLVNRFMAMDQQDAPGYPMAYDAAKALNAAASAKGNHDYAAQWGGNGAAKAVARPAAETLAAISG</sequence>
<comment type="catalytic activity">
    <reaction evidence="9">
        <text>3 propionate 3-nitronate + 3 O2 + H2O = 3 3-oxopropanoate + 2 nitrate + nitrite + H2O2 + 3 H(+)</text>
        <dbReference type="Rhea" id="RHEA:57332"/>
        <dbReference type="ChEBI" id="CHEBI:15377"/>
        <dbReference type="ChEBI" id="CHEBI:15378"/>
        <dbReference type="ChEBI" id="CHEBI:15379"/>
        <dbReference type="ChEBI" id="CHEBI:16240"/>
        <dbReference type="ChEBI" id="CHEBI:16301"/>
        <dbReference type="ChEBI" id="CHEBI:17632"/>
        <dbReference type="ChEBI" id="CHEBI:33190"/>
        <dbReference type="ChEBI" id="CHEBI:136067"/>
    </reaction>
</comment>
<keyword evidence="7 10" id="KW-0503">Monooxygenase</keyword>
<dbReference type="PANTHER" id="PTHR42747:SF3">
    <property type="entry name" value="NITRONATE MONOOXYGENASE-RELATED"/>
    <property type="match status" value="1"/>
</dbReference>
<evidence type="ECO:0000313" key="10">
    <source>
        <dbReference type="EMBL" id="AUH65014.1"/>
    </source>
</evidence>
<organism evidence="10 11">
    <name type="scientific">Paracoccus zhejiangensis</name>
    <dbReference type="NCBI Taxonomy" id="1077935"/>
    <lineage>
        <taxon>Bacteria</taxon>
        <taxon>Pseudomonadati</taxon>
        <taxon>Pseudomonadota</taxon>
        <taxon>Alphaproteobacteria</taxon>
        <taxon>Rhodobacterales</taxon>
        <taxon>Paracoccaceae</taxon>
        <taxon>Paracoccus</taxon>
    </lineage>
</organism>
<dbReference type="GO" id="GO:0018580">
    <property type="term" value="F:nitronate monooxygenase activity"/>
    <property type="evidence" value="ECO:0007669"/>
    <property type="project" value="InterPro"/>
</dbReference>
<dbReference type="OrthoDB" id="9778912at2"/>
<evidence type="ECO:0000256" key="1">
    <source>
        <dbReference type="ARBA" id="ARBA00001917"/>
    </source>
</evidence>